<keyword evidence="7 11" id="KW-0831">Ubiquinone biosynthesis</keyword>
<sequence length="314" mass="35179">MKKTPHIRQDRVIDDASKKNWVDLYAPEFVQPYLKLSRVDRPIGTWLLLYPCWWSVALAAPDGHWPDWGLFVLFAIGAFVMRGAGCTLNDIADRNFDGKVERTKKRPLPSGQVSLKQAFAWLIFQCLIGLVVLLQFNNFAILLGAASLILVAIYPFAKRFTYWPQVFLGLAFNYGALLGWAAVKGDLGWIAVLLYIAGIAWTLGYDTIYAHQDKEDDILIGVKSTALKFGAATRDWIFGFYSLLLVLVVFVGWSVGLHTGFYVLMAGAAAHLFWQIQKLDIDDGDRCLALFKSNKNFGAIVMFAIIAGKFQILT</sequence>
<keyword evidence="8 11" id="KW-0812">Transmembrane</keyword>
<dbReference type="InterPro" id="IPR000537">
    <property type="entry name" value="UbiA_prenyltransferase"/>
</dbReference>
<comment type="pathway">
    <text evidence="11">Cofactor biosynthesis; ubiquinone biosynthesis.</text>
</comment>
<name>A0ABQ5U1G8_9PROT</name>
<keyword evidence="9 11" id="KW-1133">Transmembrane helix</keyword>
<dbReference type="InterPro" id="IPR006370">
    <property type="entry name" value="HB_polyprenyltransferase-like"/>
</dbReference>
<evidence type="ECO:0000256" key="1">
    <source>
        <dbReference type="ARBA" id="ARBA00001946"/>
    </source>
</evidence>
<dbReference type="HAMAP" id="MF_01635">
    <property type="entry name" value="UbiA"/>
    <property type="match status" value="1"/>
</dbReference>
<evidence type="ECO:0000256" key="9">
    <source>
        <dbReference type="ARBA" id="ARBA00022989"/>
    </source>
</evidence>
<keyword evidence="10 11" id="KW-0472">Membrane</keyword>
<dbReference type="InterPro" id="IPR039653">
    <property type="entry name" value="Prenyltransferase"/>
</dbReference>
<feature type="transmembrane region" description="Helical" evidence="11">
    <location>
        <begin position="139"/>
        <end position="157"/>
    </location>
</feature>
<dbReference type="PANTHER" id="PTHR11048">
    <property type="entry name" value="PRENYLTRANSFERASES"/>
    <property type="match status" value="1"/>
</dbReference>
<feature type="transmembrane region" description="Helical" evidence="11">
    <location>
        <begin position="68"/>
        <end position="92"/>
    </location>
</feature>
<comment type="subcellular location">
    <subcellularLocation>
        <location evidence="11">Cell inner membrane</location>
        <topology evidence="11">Multi-pass membrane protein</topology>
    </subcellularLocation>
    <subcellularLocation>
        <location evidence="2">Membrane</location>
        <topology evidence="2">Multi-pass membrane protein</topology>
    </subcellularLocation>
</comment>
<evidence type="ECO:0000313" key="14">
    <source>
        <dbReference type="Proteomes" id="UP001161409"/>
    </source>
</evidence>
<organism evidence="13 14">
    <name type="scientific">Sneathiella chinensis</name>
    <dbReference type="NCBI Taxonomy" id="349750"/>
    <lineage>
        <taxon>Bacteria</taxon>
        <taxon>Pseudomonadati</taxon>
        <taxon>Pseudomonadota</taxon>
        <taxon>Alphaproteobacteria</taxon>
        <taxon>Sneathiellales</taxon>
        <taxon>Sneathiellaceae</taxon>
        <taxon>Sneathiella</taxon>
    </lineage>
</organism>
<dbReference type="NCBIfam" id="TIGR01474">
    <property type="entry name" value="ubiA_proteo"/>
    <property type="match status" value="1"/>
</dbReference>
<dbReference type="InterPro" id="IPR044878">
    <property type="entry name" value="UbiA_sf"/>
</dbReference>
<evidence type="ECO:0000313" key="13">
    <source>
        <dbReference type="EMBL" id="GLQ05663.1"/>
    </source>
</evidence>
<comment type="caution">
    <text evidence="13">The sequence shown here is derived from an EMBL/GenBank/DDBJ whole genome shotgun (WGS) entry which is preliminary data.</text>
</comment>
<dbReference type="Proteomes" id="UP001161409">
    <property type="component" value="Unassembled WGS sequence"/>
</dbReference>
<accession>A0ABQ5U1G8</accession>
<keyword evidence="5 11" id="KW-0997">Cell inner membrane</keyword>
<evidence type="ECO:0000256" key="6">
    <source>
        <dbReference type="ARBA" id="ARBA00022679"/>
    </source>
</evidence>
<dbReference type="Gene3D" id="1.10.357.140">
    <property type="entry name" value="UbiA prenyltransferase"/>
    <property type="match status" value="1"/>
</dbReference>
<evidence type="ECO:0000256" key="11">
    <source>
        <dbReference type="HAMAP-Rule" id="MF_01635"/>
    </source>
</evidence>
<keyword evidence="14" id="KW-1185">Reference proteome</keyword>
<dbReference type="InterPro" id="IPR030470">
    <property type="entry name" value="UbiA_prenylTrfase_CS"/>
</dbReference>
<feature type="transmembrane region" description="Helical" evidence="11">
    <location>
        <begin position="187"/>
        <end position="205"/>
    </location>
</feature>
<proteinExistence type="inferred from homology"/>
<dbReference type="Pfam" id="PF01040">
    <property type="entry name" value="UbiA"/>
    <property type="match status" value="1"/>
</dbReference>
<evidence type="ECO:0000256" key="10">
    <source>
        <dbReference type="ARBA" id="ARBA00023136"/>
    </source>
</evidence>
<keyword evidence="4 11" id="KW-1003">Cell membrane</keyword>
<evidence type="ECO:0000256" key="8">
    <source>
        <dbReference type="ARBA" id="ARBA00022692"/>
    </source>
</evidence>
<comment type="similarity">
    <text evidence="3 11">Belongs to the UbiA prenyltransferase family.</text>
</comment>
<reference evidence="13" key="1">
    <citation type="journal article" date="2014" name="Int. J. Syst. Evol. Microbiol.">
        <title>Complete genome of a new Firmicutes species belonging to the dominant human colonic microbiota ('Ruminococcus bicirculans') reveals two chromosomes and a selective capacity to utilize plant glucans.</title>
        <authorList>
            <consortium name="NISC Comparative Sequencing Program"/>
            <person name="Wegmann U."/>
            <person name="Louis P."/>
            <person name="Goesmann A."/>
            <person name="Henrissat B."/>
            <person name="Duncan S.H."/>
            <person name="Flint H.J."/>
        </authorList>
    </citation>
    <scope>NUCLEOTIDE SEQUENCE</scope>
    <source>
        <strain evidence="13">NBRC 103408</strain>
    </source>
</reference>
<evidence type="ECO:0000256" key="2">
    <source>
        <dbReference type="ARBA" id="ARBA00004141"/>
    </source>
</evidence>
<comment type="function">
    <text evidence="11">Catalyzes the prenylation of para-hydroxybenzoate (PHB) with an all-trans polyprenyl group. Mediates the second step in the final reaction sequence of ubiquinone-8 (UQ-8) biosynthesis, which is the condensation of the polyisoprenoid side chain with PHB, generating the first membrane-bound Q intermediate 3-octaprenyl-4-hydroxybenzoate.</text>
</comment>
<gene>
    <name evidence="11 13" type="primary">ubiA</name>
    <name evidence="13" type="ORF">GCM10007924_08840</name>
</gene>
<feature type="transmembrane region" description="Helical" evidence="11">
    <location>
        <begin position="113"/>
        <end position="133"/>
    </location>
</feature>
<feature type="transmembrane region" description="Helical" evidence="11">
    <location>
        <begin position="297"/>
        <end position="313"/>
    </location>
</feature>
<dbReference type="RefSeq" id="WP_169559640.1">
    <property type="nucleotide sequence ID" value="NZ_BSNF01000001.1"/>
</dbReference>
<dbReference type="PANTHER" id="PTHR11048:SF28">
    <property type="entry name" value="4-HYDROXYBENZOATE POLYPRENYLTRANSFERASE, MITOCHONDRIAL"/>
    <property type="match status" value="1"/>
</dbReference>
<evidence type="ECO:0000256" key="5">
    <source>
        <dbReference type="ARBA" id="ARBA00022519"/>
    </source>
</evidence>
<evidence type="ECO:0000256" key="7">
    <source>
        <dbReference type="ARBA" id="ARBA00022688"/>
    </source>
</evidence>
<comment type="cofactor">
    <cofactor evidence="1 11">
        <name>Mg(2+)</name>
        <dbReference type="ChEBI" id="CHEBI:18420"/>
    </cofactor>
</comment>
<protein>
    <recommendedName>
        <fullName evidence="11 12">4-hydroxybenzoate octaprenyltransferase</fullName>
        <ecNumber evidence="11 12">2.5.1.39</ecNumber>
    </recommendedName>
    <alternativeName>
        <fullName evidence="11">4-HB polyprenyltransferase</fullName>
    </alternativeName>
</protein>
<dbReference type="Gene3D" id="1.20.120.1780">
    <property type="entry name" value="UbiA prenyltransferase"/>
    <property type="match status" value="1"/>
</dbReference>
<dbReference type="CDD" id="cd13959">
    <property type="entry name" value="PT_UbiA_COQ2"/>
    <property type="match status" value="1"/>
</dbReference>
<feature type="transmembrane region" description="Helical" evidence="11">
    <location>
        <begin position="259"/>
        <end position="276"/>
    </location>
</feature>
<evidence type="ECO:0000256" key="4">
    <source>
        <dbReference type="ARBA" id="ARBA00022475"/>
    </source>
</evidence>
<keyword evidence="6 11" id="KW-0808">Transferase</keyword>
<dbReference type="PROSITE" id="PS00943">
    <property type="entry name" value="UBIA"/>
    <property type="match status" value="1"/>
</dbReference>
<dbReference type="EC" id="2.5.1.39" evidence="11 12"/>
<feature type="transmembrane region" description="Helical" evidence="11">
    <location>
        <begin position="162"/>
        <end position="181"/>
    </location>
</feature>
<keyword evidence="11" id="KW-0460">Magnesium</keyword>
<feature type="transmembrane region" description="Helical" evidence="11">
    <location>
        <begin position="236"/>
        <end position="253"/>
    </location>
</feature>
<evidence type="ECO:0000256" key="12">
    <source>
        <dbReference type="NCBIfam" id="TIGR01474"/>
    </source>
</evidence>
<dbReference type="EMBL" id="BSNF01000001">
    <property type="protein sequence ID" value="GLQ05663.1"/>
    <property type="molecule type" value="Genomic_DNA"/>
</dbReference>
<feature type="transmembrane region" description="Helical" evidence="11">
    <location>
        <begin position="43"/>
        <end position="62"/>
    </location>
</feature>
<reference evidence="13" key="2">
    <citation type="submission" date="2023-01" db="EMBL/GenBank/DDBJ databases">
        <title>Draft genome sequence of Sneathiella chinensis strain NBRC 103408.</title>
        <authorList>
            <person name="Sun Q."/>
            <person name="Mori K."/>
        </authorList>
    </citation>
    <scope>NUCLEOTIDE SEQUENCE</scope>
    <source>
        <strain evidence="13">NBRC 103408</strain>
    </source>
</reference>
<comment type="catalytic activity">
    <reaction evidence="11">
        <text>all-trans-octaprenyl diphosphate + 4-hydroxybenzoate = 4-hydroxy-3-(all-trans-octaprenyl)benzoate + diphosphate</text>
        <dbReference type="Rhea" id="RHEA:27782"/>
        <dbReference type="ChEBI" id="CHEBI:1617"/>
        <dbReference type="ChEBI" id="CHEBI:17879"/>
        <dbReference type="ChEBI" id="CHEBI:33019"/>
        <dbReference type="ChEBI" id="CHEBI:57711"/>
        <dbReference type="EC" id="2.5.1.39"/>
    </reaction>
</comment>
<evidence type="ECO:0000256" key="3">
    <source>
        <dbReference type="ARBA" id="ARBA00005985"/>
    </source>
</evidence>